<evidence type="ECO:0000256" key="3">
    <source>
        <dbReference type="ARBA" id="ARBA00022898"/>
    </source>
</evidence>
<reference evidence="5 6" key="1">
    <citation type="journal article" date="2019" name="PLoS Biol.">
        <title>Sex chromosomes control vertical transmission of feminizing Wolbachia symbionts in an isopod.</title>
        <authorList>
            <person name="Becking T."/>
            <person name="Chebbi M.A."/>
            <person name="Giraud I."/>
            <person name="Moumen B."/>
            <person name="Laverre T."/>
            <person name="Caubet Y."/>
            <person name="Peccoud J."/>
            <person name="Gilbert C."/>
            <person name="Cordaux R."/>
        </authorList>
    </citation>
    <scope>NUCLEOTIDE SEQUENCE [LARGE SCALE GENOMIC DNA]</scope>
    <source>
        <strain evidence="5">ANa2</strain>
        <tissue evidence="5">Whole body excluding digestive tract and cuticle</tissue>
    </source>
</reference>
<dbReference type="Proteomes" id="UP000326759">
    <property type="component" value="Unassembled WGS sequence"/>
</dbReference>
<dbReference type="InterPro" id="IPR015421">
    <property type="entry name" value="PyrdxlP-dep_Trfase_major"/>
</dbReference>
<dbReference type="Gene3D" id="3.40.640.10">
    <property type="entry name" value="Type I PLP-dependent aspartate aminotransferase-like (Major domain)"/>
    <property type="match status" value="1"/>
</dbReference>
<dbReference type="GO" id="GO:0008732">
    <property type="term" value="F:L-allo-threonine aldolase activity"/>
    <property type="evidence" value="ECO:0007669"/>
    <property type="project" value="TreeGrafter"/>
</dbReference>
<name>A0A5N5TCY0_9CRUS</name>
<proteinExistence type="inferred from homology"/>
<comment type="caution">
    <text evidence="5">The sequence shown here is derived from an EMBL/GenBank/DDBJ whole genome shotgun (WGS) entry which is preliminary data.</text>
</comment>
<protein>
    <submittedName>
        <fullName evidence="5">Putative low-specificity L-threonine aldolase 2</fullName>
    </submittedName>
</protein>
<dbReference type="InterPro" id="IPR001597">
    <property type="entry name" value="ArAA_b-elim_lyase/Thr_aldolase"/>
</dbReference>
<organism evidence="5 6">
    <name type="scientific">Armadillidium nasatum</name>
    <dbReference type="NCBI Taxonomy" id="96803"/>
    <lineage>
        <taxon>Eukaryota</taxon>
        <taxon>Metazoa</taxon>
        <taxon>Ecdysozoa</taxon>
        <taxon>Arthropoda</taxon>
        <taxon>Crustacea</taxon>
        <taxon>Multicrustacea</taxon>
        <taxon>Malacostraca</taxon>
        <taxon>Eumalacostraca</taxon>
        <taxon>Peracarida</taxon>
        <taxon>Isopoda</taxon>
        <taxon>Oniscidea</taxon>
        <taxon>Crinocheta</taxon>
        <taxon>Armadillidiidae</taxon>
        <taxon>Armadillidium</taxon>
    </lineage>
</organism>
<comment type="cofactor">
    <cofactor evidence="1">
        <name>pyridoxal 5'-phosphate</name>
        <dbReference type="ChEBI" id="CHEBI:597326"/>
    </cofactor>
</comment>
<feature type="domain" description="Aromatic amino acid beta-eliminating lyase/threonine aldolase" evidence="4">
    <location>
        <begin position="1"/>
        <end position="244"/>
    </location>
</feature>
<sequence length="322" mass="35218">MLGKEDGLLFPTHIMANLAAGLAYCQSRGSAIIAGADSDITRNNREAFVKFGGLHFREIEENDDGSFSLDNLKGELEALDLTPPLSGLVTFECAHEKKGGRIPSLDWIDELGKVCIVYKCFLHCDGTRLINASLSKNVPLPNFVTFCDSITLALDKSLGAPVGAVLVGEKSFIEKARYIREFLGGNIHQAGTFAAAGLFGLSHCLANVDWDIDKAKAIALAVQRENNSIINVDFEKVETNIVHLYCNTEILNANQLKDRLASVNEDEAPFCSNESVIVLANALSVDTVSLMVHNKISHSEVKLIIQKLMFIIKEFEHVKPVC</sequence>
<dbReference type="PANTHER" id="PTHR48097:SF9">
    <property type="entry name" value="L-THREONINE ALDOLASE"/>
    <property type="match status" value="1"/>
</dbReference>
<dbReference type="InterPro" id="IPR015424">
    <property type="entry name" value="PyrdxlP-dep_Trfase"/>
</dbReference>
<dbReference type="PANTHER" id="PTHR48097">
    <property type="entry name" value="L-THREONINE ALDOLASE-RELATED"/>
    <property type="match status" value="1"/>
</dbReference>
<evidence type="ECO:0000313" key="6">
    <source>
        <dbReference type="Proteomes" id="UP000326759"/>
    </source>
</evidence>
<accession>A0A5N5TCY0</accession>
<dbReference type="EMBL" id="SEYY01003000">
    <property type="protein sequence ID" value="KAB7504506.1"/>
    <property type="molecule type" value="Genomic_DNA"/>
</dbReference>
<dbReference type="GO" id="GO:0006567">
    <property type="term" value="P:L-threonine catabolic process"/>
    <property type="evidence" value="ECO:0007669"/>
    <property type="project" value="TreeGrafter"/>
</dbReference>
<evidence type="ECO:0000256" key="2">
    <source>
        <dbReference type="ARBA" id="ARBA00006966"/>
    </source>
</evidence>
<dbReference type="OrthoDB" id="10261951at2759"/>
<dbReference type="SUPFAM" id="SSF53383">
    <property type="entry name" value="PLP-dependent transferases"/>
    <property type="match status" value="1"/>
</dbReference>
<dbReference type="Gene3D" id="3.90.1150.10">
    <property type="entry name" value="Aspartate Aminotransferase, domain 1"/>
    <property type="match status" value="1"/>
</dbReference>
<comment type="similarity">
    <text evidence="2">Belongs to the threonine aldolase family.</text>
</comment>
<dbReference type="Pfam" id="PF01212">
    <property type="entry name" value="Beta_elim_lyase"/>
    <property type="match status" value="1"/>
</dbReference>
<evidence type="ECO:0000256" key="1">
    <source>
        <dbReference type="ARBA" id="ARBA00001933"/>
    </source>
</evidence>
<evidence type="ECO:0000259" key="4">
    <source>
        <dbReference type="Pfam" id="PF01212"/>
    </source>
</evidence>
<dbReference type="GO" id="GO:0006545">
    <property type="term" value="P:glycine biosynthetic process"/>
    <property type="evidence" value="ECO:0007669"/>
    <property type="project" value="TreeGrafter"/>
</dbReference>
<keyword evidence="6" id="KW-1185">Reference proteome</keyword>
<keyword evidence="3" id="KW-0663">Pyridoxal phosphate</keyword>
<evidence type="ECO:0000313" key="5">
    <source>
        <dbReference type="EMBL" id="KAB7504506.1"/>
    </source>
</evidence>
<dbReference type="GO" id="GO:0005829">
    <property type="term" value="C:cytosol"/>
    <property type="evidence" value="ECO:0007669"/>
    <property type="project" value="TreeGrafter"/>
</dbReference>
<gene>
    <name evidence="5" type="primary">THA2_2</name>
    <name evidence="5" type="ORF">Anas_11873</name>
</gene>
<dbReference type="AlphaFoldDB" id="A0A5N5TCY0"/>
<dbReference type="InterPro" id="IPR015422">
    <property type="entry name" value="PyrdxlP-dep_Trfase_small"/>
</dbReference>